<reference evidence="1 2" key="1">
    <citation type="journal article" date="2013" name="Nature">
        <title>Anaerobic oxidation of methane coupled to nitrate reduction in a novel archaeal lineage.</title>
        <authorList>
            <person name="Haroon M.F."/>
            <person name="Hu S."/>
            <person name="Shi Y."/>
            <person name="Imelfort M."/>
            <person name="Keller J."/>
            <person name="Hugenholtz P."/>
            <person name="Yuan Z."/>
            <person name="Tyson G.W."/>
        </authorList>
    </citation>
    <scope>NUCLEOTIDE SEQUENCE [LARGE SCALE GENOMIC DNA]</scope>
    <source>
        <strain evidence="1 2">ANME-2d</strain>
    </source>
</reference>
<dbReference type="Proteomes" id="UP000027153">
    <property type="component" value="Unassembled WGS sequence"/>
</dbReference>
<comment type="caution">
    <text evidence="1">The sequence shown here is derived from an EMBL/GenBank/DDBJ whole genome shotgun (WGS) entry which is preliminary data.</text>
</comment>
<evidence type="ECO:0000313" key="2">
    <source>
        <dbReference type="Proteomes" id="UP000027153"/>
    </source>
</evidence>
<evidence type="ECO:0000313" key="1">
    <source>
        <dbReference type="EMBL" id="KCZ70543.1"/>
    </source>
</evidence>
<dbReference type="RefSeq" id="WP_048092214.1">
    <property type="nucleotide sequence ID" value="NZ_JMIY01000007.1"/>
</dbReference>
<dbReference type="AlphaFoldDB" id="A0A062V1P2"/>
<accession>A0A062V1P2</accession>
<proteinExistence type="predicted"/>
<keyword evidence="2" id="KW-1185">Reference proteome</keyword>
<dbReference type="PATRIC" id="fig|1392998.3.peg.2865"/>
<protein>
    <submittedName>
        <fullName evidence="1">Uncharacterized protein</fullName>
    </submittedName>
</protein>
<sequence length="851" mass="92638">MVEIDPKKVKRMRYFDGLFLKQEEFNLEQNYHIRMRRLHNRHLHGWGIVWGLDVAKKDPTTVTIKEGMALDRVKAKSYDGIYEEDVSQEIVLTKDTDVNLSSSTSNYEYIYISYHQEESDVVEEKGGDKKIHWSESALIEHGDKPGGEEKIILAKVVLKDNADNTGKIVDSIVYSEGNIPLRTYAGAYGRLTLPNEKDSSNLPYIEGMRSGSLNGIQINSGITNFTGALSVEGNVGIGTTTPSERLEINGTVKATAFAGDGSKLTGINTSRWSDAPGGIYYNKGNIGIGTQAPGFRFHQVGGDHVIEDSDISLRRNGLHRWKIQELQNTGFRITQVHDNADKLLNLARFEISDAGNVGIGTPSPNAKLEVNGTVKATAFVGDGSKLTGISASKWSDAVTPAGSIYYDKGSVGIGTANPTWKLHVKTGMSDGGLLVESGTWPEILFVQTGGKSWRAGHDGNNFRIRVWQGSSLGFQDRIVATYDGNIGIGTTTPSERLEITGTVKATVFVGDGSKLTGISTGAGQWSDAPGGIYYNKGNVGIGTLSPGFRFHQVGGDHVIEDSDISLRRNGFHRWKIQELQNTGFRITQVYDNTDKLLNLARFEISDAGNVGIGTAAPSHKFHVLAPDAVGLFESTGSQAYLRLSTNEGLNNRVEITNRPGGRLSLWTAGAGDVFNITRDGKVGIGTTTPSERLEINGNMVISGEIIQESWIAPALENGWQKYDAIYNPPGYFRDKNGIVHLRGMVKMGGIGTSIFTLPKGYRPEYRELQPVQTNPNAIGRCDILPDGKVVASGGNNGWFSLDGITFLAKKEIILKPIPIEPIPIEPIPIKPIPIEPIPIDPIRTGPIPVIR</sequence>
<name>A0A062V1P2_9EURY</name>
<dbReference type="OrthoDB" id="148416at2157"/>
<gene>
    <name evidence="1" type="ORF">ANME2D_02563</name>
</gene>
<organism evidence="1 2">
    <name type="scientific">Candidatus Methanoperedens nitratireducens</name>
    <dbReference type="NCBI Taxonomy" id="1392998"/>
    <lineage>
        <taxon>Archaea</taxon>
        <taxon>Methanobacteriati</taxon>
        <taxon>Methanobacteriota</taxon>
        <taxon>Stenosarchaea group</taxon>
        <taxon>Methanomicrobia</taxon>
        <taxon>Methanosarcinales</taxon>
        <taxon>ANME-2 cluster</taxon>
        <taxon>Candidatus Methanoperedentaceae</taxon>
        <taxon>Candidatus Methanoperedens</taxon>
    </lineage>
</organism>
<dbReference type="EMBL" id="JMIY01000007">
    <property type="protein sequence ID" value="KCZ70543.1"/>
    <property type="molecule type" value="Genomic_DNA"/>
</dbReference>